<reference evidence="3" key="1">
    <citation type="journal article" date="2021" name="Sci. Rep.">
        <title>Diploid genomic architecture of Nitzschia inconspicua, an elite biomass production diatom.</title>
        <authorList>
            <person name="Oliver A."/>
            <person name="Podell S."/>
            <person name="Pinowska A."/>
            <person name="Traller J.C."/>
            <person name="Smith S.R."/>
            <person name="McClure R."/>
            <person name="Beliaev A."/>
            <person name="Bohutskyi P."/>
            <person name="Hill E.A."/>
            <person name="Rabines A."/>
            <person name="Zheng H."/>
            <person name="Allen L.Z."/>
            <person name="Kuo A."/>
            <person name="Grigoriev I.V."/>
            <person name="Allen A.E."/>
            <person name="Hazlebeck D."/>
            <person name="Allen E.E."/>
        </authorList>
    </citation>
    <scope>NUCLEOTIDE SEQUENCE</scope>
    <source>
        <strain evidence="3">Hildebrandi</strain>
    </source>
</reference>
<evidence type="ECO:0000313" key="3">
    <source>
        <dbReference type="EMBL" id="KAG7344031.1"/>
    </source>
</evidence>
<protein>
    <submittedName>
        <fullName evidence="3">Uncharacterized protein</fullName>
    </submittedName>
</protein>
<keyword evidence="1" id="KW-0472">Membrane</keyword>
<evidence type="ECO:0000256" key="2">
    <source>
        <dbReference type="SAM" id="SignalP"/>
    </source>
</evidence>
<feature type="transmembrane region" description="Helical" evidence="1">
    <location>
        <begin position="250"/>
        <end position="269"/>
    </location>
</feature>
<dbReference type="EMBL" id="JAGRRH010000023">
    <property type="protein sequence ID" value="KAG7344031.1"/>
    <property type="molecule type" value="Genomic_DNA"/>
</dbReference>
<dbReference type="AlphaFoldDB" id="A0A9K3KIH2"/>
<organism evidence="3 4">
    <name type="scientific">Nitzschia inconspicua</name>
    <dbReference type="NCBI Taxonomy" id="303405"/>
    <lineage>
        <taxon>Eukaryota</taxon>
        <taxon>Sar</taxon>
        <taxon>Stramenopiles</taxon>
        <taxon>Ochrophyta</taxon>
        <taxon>Bacillariophyta</taxon>
        <taxon>Bacillariophyceae</taxon>
        <taxon>Bacillariophycidae</taxon>
        <taxon>Bacillariales</taxon>
        <taxon>Bacillariaceae</taxon>
        <taxon>Nitzschia</taxon>
    </lineage>
</organism>
<proteinExistence type="predicted"/>
<dbReference type="Proteomes" id="UP000693970">
    <property type="component" value="Unassembled WGS sequence"/>
</dbReference>
<dbReference type="OrthoDB" id="194331at2759"/>
<feature type="transmembrane region" description="Helical" evidence="1">
    <location>
        <begin position="226"/>
        <end position="244"/>
    </location>
</feature>
<feature type="transmembrane region" description="Helical" evidence="1">
    <location>
        <begin position="191"/>
        <end position="214"/>
    </location>
</feature>
<feature type="signal peptide" evidence="2">
    <location>
        <begin position="1"/>
        <end position="25"/>
    </location>
</feature>
<keyword evidence="4" id="KW-1185">Reference proteome</keyword>
<keyword evidence="1" id="KW-0812">Transmembrane</keyword>
<gene>
    <name evidence="3" type="ORF">IV203_022039</name>
</gene>
<reference evidence="3" key="2">
    <citation type="submission" date="2021-04" db="EMBL/GenBank/DDBJ databases">
        <authorList>
            <person name="Podell S."/>
        </authorList>
    </citation>
    <scope>NUCLEOTIDE SEQUENCE</scope>
    <source>
        <strain evidence="3">Hildebrandi</strain>
    </source>
</reference>
<comment type="caution">
    <text evidence="3">The sequence shown here is derived from an EMBL/GenBank/DDBJ whole genome shotgun (WGS) entry which is preliminary data.</text>
</comment>
<keyword evidence="1" id="KW-1133">Transmembrane helix</keyword>
<sequence>MMQITTKTWAFLSALAVGIETRSSAFVSPRVASLSRWSQPSLQLSNDKNNDVPSNSLNFQRGLETLFSSDIKTADYSSTRKGQSKQEKTDLVKGGRTSLLLLSSTLAPVADFLDDNTNGWALSYADLRPESEQTAIGRSFLATNIAYAVVGLLLSSQGEMVLGFMTEVVSVASFCYHYTQLQQPYNRTDDATVKLALLVDYVLAVSSILIGLSYLVQDQTLPSPDVLASSGIGIGCLLACWVWEKGYPYIVFHSLWHFFSAATAYSIGISHAS</sequence>
<keyword evidence="2" id="KW-0732">Signal</keyword>
<evidence type="ECO:0000256" key="1">
    <source>
        <dbReference type="SAM" id="Phobius"/>
    </source>
</evidence>
<accession>A0A9K3KIH2</accession>
<evidence type="ECO:0000313" key="4">
    <source>
        <dbReference type="Proteomes" id="UP000693970"/>
    </source>
</evidence>
<name>A0A9K3KIH2_9STRA</name>
<feature type="chain" id="PRO_5039914027" evidence="2">
    <location>
        <begin position="26"/>
        <end position="273"/>
    </location>
</feature>